<feature type="domain" description="Integrase catalytic" evidence="4">
    <location>
        <begin position="610"/>
        <end position="717"/>
    </location>
</feature>
<keyword evidence="1" id="KW-0479">Metal-binding</keyword>
<accession>A0A6L2KME0</accession>
<dbReference type="GO" id="GO:0016787">
    <property type="term" value="F:hydrolase activity"/>
    <property type="evidence" value="ECO:0007669"/>
    <property type="project" value="UniProtKB-KW"/>
</dbReference>
<sequence length="1140" mass="131590">MANLLEDIQCADSDTRPPMLDRTDFASWQQHIRLYCRGKENRVNILKSIDEGLFQMGMFRETLAKEKDRYNVNIRATNILLQGLPKDIYTIINHYTDAKDIWDNVKMFQEGGQDNDVDEDVDEQPVQDLALNVDNVFQADDCNAFDSDVDEAPTAQTMFLANLSSAYHVYDEVSPSYDLDILSEDLLKMKEEALKAQTIASRPIKALTMYPLNTPATPVPKKLRLTKMLCIGSMIEIERKNLLIVNDNLIADCLSKDVFYNATDYVLIGSRFADMHEALSAAQKHIAELKFENFNLQNKIQNYDHDIQSRGNTIRELIEKISQLTKKHSDAVPIHDLKALDSQNKELHAKVNALHDLNERWRAKNKKVKQHYKEFYDIDVEPVPPRIRNNREVHLDYLKHLKESVETLHEIVEEAKFERPLDRSLAFAFLYTKHSQKLLEYTMHQTNKPVIPSTGVKDATATSGSKPRSNTKKDRTLPAKSDMQKVETHPRNNKSSVKQNNHSWLKNFIKKFTGTVRFGNDHFGAIMGYGDYLIGDSVISRMMLKDMMKSSPICLLSKASKNKSWLWHHRLNHLNFACQLGKSKKHTHKPKAENTNLEVLHTLHIDLCGPMRVQTINGKKYILVIVDDYSRFTWVKFLRSKDETPEFVIKFLKQIQNGIVERRNRTLVKAARTMLIFFKTPMFLWAEVVATACYTQNRSFIHTHHNKTPYEPVHAKKPDLTFFHVFGALCYPTNDIQDPTPTFLTPGQISLGLVPDLVPAAPYVPQTNKDLEILFQLMFDEYLEPPRVERLISLAPVVPVPVNTVGTPSSITIDQDAPYNPLAFVSNDPFVNMFASEPSYKASSSRDVSSTESTYVTQTHYHLEKWSKDHPLDNVIRKPSRPVSTRQQLVTDALWCFYNSVLSKVKPKNFKSAITEDWWFQAMQDEIHEFDRLQVWELVPRPDCVIIIALKWIYKIKLDEYGDVLKNKATLVAKGYRQEEGIDFEESFAPVARIEAIRIFIANVASKNMIIYQMDVKTEFINGELKEEVHVSQPEGFVDPYHPTHVYRLKKALYGLKQAPRVCAIALCCNNDQYSQSKHIDIRHYFIRDQVENGVVEFYFMTTEYQLVDIFTKALPRERFEFLLPRLGMKSMTLKTLKHL</sequence>
<keyword evidence="2" id="KW-0378">Hydrolase</keyword>
<dbReference type="InterPro" id="IPR039537">
    <property type="entry name" value="Retrotran_Ty1/copia-like"/>
</dbReference>
<comment type="caution">
    <text evidence="5">The sequence shown here is derived from an EMBL/GenBank/DDBJ whole genome shotgun (WGS) entry which is preliminary data.</text>
</comment>
<name>A0A6L2KME0_TANCI</name>
<dbReference type="Gene3D" id="3.30.420.10">
    <property type="entry name" value="Ribonuclease H-like superfamily/Ribonuclease H"/>
    <property type="match status" value="2"/>
</dbReference>
<dbReference type="InterPro" id="IPR012337">
    <property type="entry name" value="RNaseH-like_sf"/>
</dbReference>
<dbReference type="EMBL" id="BKCJ010002506">
    <property type="protein sequence ID" value="GEU49024.1"/>
    <property type="molecule type" value="Genomic_DNA"/>
</dbReference>
<dbReference type="SUPFAM" id="SSF53098">
    <property type="entry name" value="Ribonuclease H-like"/>
    <property type="match status" value="1"/>
</dbReference>
<evidence type="ECO:0000259" key="4">
    <source>
        <dbReference type="PROSITE" id="PS50994"/>
    </source>
</evidence>
<dbReference type="GO" id="GO:0046872">
    <property type="term" value="F:metal ion binding"/>
    <property type="evidence" value="ECO:0007669"/>
    <property type="project" value="UniProtKB-KW"/>
</dbReference>
<feature type="compositionally biased region" description="Basic and acidic residues" evidence="3">
    <location>
        <begin position="471"/>
        <end position="490"/>
    </location>
</feature>
<evidence type="ECO:0000256" key="3">
    <source>
        <dbReference type="SAM" id="MobiDB-lite"/>
    </source>
</evidence>
<gene>
    <name evidence="5" type="ORF">Tci_021002</name>
</gene>
<dbReference type="InterPro" id="IPR001584">
    <property type="entry name" value="Integrase_cat-core"/>
</dbReference>
<dbReference type="GO" id="GO:0003676">
    <property type="term" value="F:nucleic acid binding"/>
    <property type="evidence" value="ECO:0007669"/>
    <property type="project" value="InterPro"/>
</dbReference>
<proteinExistence type="predicted"/>
<organism evidence="5">
    <name type="scientific">Tanacetum cinerariifolium</name>
    <name type="common">Dalmatian daisy</name>
    <name type="synonym">Chrysanthemum cinerariifolium</name>
    <dbReference type="NCBI Taxonomy" id="118510"/>
    <lineage>
        <taxon>Eukaryota</taxon>
        <taxon>Viridiplantae</taxon>
        <taxon>Streptophyta</taxon>
        <taxon>Embryophyta</taxon>
        <taxon>Tracheophyta</taxon>
        <taxon>Spermatophyta</taxon>
        <taxon>Magnoliopsida</taxon>
        <taxon>eudicotyledons</taxon>
        <taxon>Gunneridae</taxon>
        <taxon>Pentapetalae</taxon>
        <taxon>asterids</taxon>
        <taxon>campanulids</taxon>
        <taxon>Asterales</taxon>
        <taxon>Asteraceae</taxon>
        <taxon>Asteroideae</taxon>
        <taxon>Anthemideae</taxon>
        <taxon>Anthemidinae</taxon>
        <taxon>Tanacetum</taxon>
    </lineage>
</organism>
<dbReference type="PANTHER" id="PTHR42648:SF18">
    <property type="entry name" value="RETROTRANSPOSON, UNCLASSIFIED-LIKE PROTEIN"/>
    <property type="match status" value="1"/>
</dbReference>
<evidence type="ECO:0000256" key="2">
    <source>
        <dbReference type="ARBA" id="ARBA00022801"/>
    </source>
</evidence>
<protein>
    <recommendedName>
        <fullName evidence="4">Integrase catalytic domain-containing protein</fullName>
    </recommendedName>
</protein>
<evidence type="ECO:0000256" key="1">
    <source>
        <dbReference type="ARBA" id="ARBA00022723"/>
    </source>
</evidence>
<dbReference type="GO" id="GO:0015074">
    <property type="term" value="P:DNA integration"/>
    <property type="evidence" value="ECO:0007669"/>
    <property type="project" value="InterPro"/>
</dbReference>
<dbReference type="PROSITE" id="PS50994">
    <property type="entry name" value="INTEGRASE"/>
    <property type="match status" value="1"/>
</dbReference>
<dbReference type="InterPro" id="IPR013103">
    <property type="entry name" value="RVT_2"/>
</dbReference>
<dbReference type="CDD" id="cd09272">
    <property type="entry name" value="RNase_HI_RT_Ty1"/>
    <property type="match status" value="1"/>
</dbReference>
<dbReference type="PANTHER" id="PTHR42648">
    <property type="entry name" value="TRANSPOSASE, PUTATIVE-RELATED"/>
    <property type="match status" value="1"/>
</dbReference>
<evidence type="ECO:0000313" key="5">
    <source>
        <dbReference type="EMBL" id="GEU49024.1"/>
    </source>
</evidence>
<dbReference type="InterPro" id="IPR036397">
    <property type="entry name" value="RNaseH_sf"/>
</dbReference>
<dbReference type="Pfam" id="PF07727">
    <property type="entry name" value="RVT_2"/>
    <property type="match status" value="1"/>
</dbReference>
<feature type="region of interest" description="Disordered" evidence="3">
    <location>
        <begin position="449"/>
        <end position="500"/>
    </location>
</feature>
<reference evidence="5" key="1">
    <citation type="journal article" date="2019" name="Sci. Rep.">
        <title>Draft genome of Tanacetum cinerariifolium, the natural source of mosquito coil.</title>
        <authorList>
            <person name="Yamashiro T."/>
            <person name="Shiraishi A."/>
            <person name="Satake H."/>
            <person name="Nakayama K."/>
        </authorList>
    </citation>
    <scope>NUCLEOTIDE SEQUENCE</scope>
</reference>
<dbReference type="AlphaFoldDB" id="A0A6L2KME0"/>